<reference evidence="1" key="1">
    <citation type="submission" date="2023-03" db="EMBL/GenBank/DDBJ databases">
        <title>Massive genome expansion in bonnet fungi (Mycena s.s.) driven by repeated elements and novel gene families across ecological guilds.</title>
        <authorList>
            <consortium name="Lawrence Berkeley National Laboratory"/>
            <person name="Harder C.B."/>
            <person name="Miyauchi S."/>
            <person name="Viragh M."/>
            <person name="Kuo A."/>
            <person name="Thoen E."/>
            <person name="Andreopoulos B."/>
            <person name="Lu D."/>
            <person name="Skrede I."/>
            <person name="Drula E."/>
            <person name="Henrissat B."/>
            <person name="Morin E."/>
            <person name="Kohler A."/>
            <person name="Barry K."/>
            <person name="LaButti K."/>
            <person name="Morin E."/>
            <person name="Salamov A."/>
            <person name="Lipzen A."/>
            <person name="Mereny Z."/>
            <person name="Hegedus B."/>
            <person name="Baldrian P."/>
            <person name="Stursova M."/>
            <person name="Weitz H."/>
            <person name="Taylor A."/>
            <person name="Grigoriev I.V."/>
            <person name="Nagy L.G."/>
            <person name="Martin F."/>
            <person name="Kauserud H."/>
        </authorList>
    </citation>
    <scope>NUCLEOTIDE SEQUENCE</scope>
    <source>
        <strain evidence="1">CBHHK182m</strain>
    </source>
</reference>
<keyword evidence="2" id="KW-1185">Reference proteome</keyword>
<evidence type="ECO:0000313" key="1">
    <source>
        <dbReference type="EMBL" id="KAJ7781507.1"/>
    </source>
</evidence>
<comment type="caution">
    <text evidence="1">The sequence shown here is derived from an EMBL/GenBank/DDBJ whole genome shotgun (WGS) entry which is preliminary data.</text>
</comment>
<name>A0AAD7KC15_9AGAR</name>
<dbReference type="Proteomes" id="UP001215598">
    <property type="component" value="Unassembled WGS sequence"/>
</dbReference>
<dbReference type="AlphaFoldDB" id="A0AAD7KC15"/>
<dbReference type="EMBL" id="JARKIB010000004">
    <property type="protein sequence ID" value="KAJ7781507.1"/>
    <property type="molecule type" value="Genomic_DNA"/>
</dbReference>
<protein>
    <submittedName>
        <fullName evidence="1">Uncharacterized protein</fullName>
    </submittedName>
</protein>
<proteinExistence type="predicted"/>
<accession>A0AAD7KC15</accession>
<sequence length="266" mass="29798">MPRLSAEQLQLARTVAQQTFDWELLAEEHYAVLRQNMNEYAAAYEEVERHDTPSAFPRPDQLEECMASLERTLEPKAVTAIERVRATHTLMFLSRLSIMRASENFAVGLEVLRMRTALQYSHRDKYVKVDMVLPPRAEMHPYLAKQLGLPPFQPPVAIPPSTPAARYPIAVPADAFTSASVQHTQLMLLTPEDVMGFRQNPDPLVGCTYLSPGHKYFKLAATMLIASGDGREKLFYVVFADNGPEAVCYSSDEFFGPLESSSSVMA</sequence>
<gene>
    <name evidence="1" type="ORF">B0H16DRAFT_622284</name>
</gene>
<organism evidence="1 2">
    <name type="scientific">Mycena metata</name>
    <dbReference type="NCBI Taxonomy" id="1033252"/>
    <lineage>
        <taxon>Eukaryota</taxon>
        <taxon>Fungi</taxon>
        <taxon>Dikarya</taxon>
        <taxon>Basidiomycota</taxon>
        <taxon>Agaricomycotina</taxon>
        <taxon>Agaricomycetes</taxon>
        <taxon>Agaricomycetidae</taxon>
        <taxon>Agaricales</taxon>
        <taxon>Marasmiineae</taxon>
        <taxon>Mycenaceae</taxon>
        <taxon>Mycena</taxon>
    </lineage>
</organism>
<evidence type="ECO:0000313" key="2">
    <source>
        <dbReference type="Proteomes" id="UP001215598"/>
    </source>
</evidence>